<feature type="chain" id="PRO_5015461972" description="HTH luxR-type domain-containing protein" evidence="5">
    <location>
        <begin position="22"/>
        <end position="349"/>
    </location>
</feature>
<keyword evidence="4" id="KW-0472">Membrane</keyword>
<feature type="transmembrane region" description="Helical" evidence="4">
    <location>
        <begin position="257"/>
        <end position="277"/>
    </location>
</feature>
<reference evidence="7 8" key="1">
    <citation type="submission" date="2016-11" db="EMBL/GenBank/DDBJ databases">
        <title>Trade-off between light-utilization and light-protection in marine flavobacteria.</title>
        <authorList>
            <person name="Kumagai Y."/>
        </authorList>
    </citation>
    <scope>NUCLEOTIDE SEQUENCE [LARGE SCALE GENOMIC DNA]</scope>
    <source>
        <strain evidence="7 8">NBRC 107741</strain>
    </source>
</reference>
<keyword evidence="4" id="KW-1133">Transmembrane helix</keyword>
<sequence length="349" mass="39776">MKLPLPYLLILLLSLGSQLRAQHVFSGHVDTTGQSEIFLSLIDDYRKISGVYPEQIIARAVPDSSGFFSFQGDNLPKEDRIYRIHLSLCPEDEDQASHFNGQCVNSREILFIASRNDTLSLPLNSEDEIFCKISSGRDESSMLMRVDSLKNDMLFDFGSYRSATNQEMNTVNWFDRFSEFGQQLGHPLAQLYIYSIVSDRRSPFYQHYLDHLDDAGFDQLADRLELQLPGSNYGKQLRSELKADQVTTGLKWSLDSWMLWSLIVILLISLGVNFYLIRQKNITPKGKSLVLSNLSQQERTILQLIVDDKTNKEIASELHISLSTVKTHINNLYRKLGVGSRADVKSLWG</sequence>
<evidence type="ECO:0000256" key="3">
    <source>
        <dbReference type="ARBA" id="ARBA00023163"/>
    </source>
</evidence>
<dbReference type="AlphaFoldDB" id="A0A2S7KQX8"/>
<dbReference type="Proteomes" id="UP000239800">
    <property type="component" value="Unassembled WGS sequence"/>
</dbReference>
<dbReference type="PRINTS" id="PR00038">
    <property type="entry name" value="HTHLUXR"/>
</dbReference>
<dbReference type="SUPFAM" id="SSF46894">
    <property type="entry name" value="C-terminal effector domain of the bipartite response regulators"/>
    <property type="match status" value="1"/>
</dbReference>
<keyword evidence="3" id="KW-0804">Transcription</keyword>
<dbReference type="PANTHER" id="PTHR44688">
    <property type="entry name" value="DNA-BINDING TRANSCRIPTIONAL ACTIVATOR DEVR_DOSR"/>
    <property type="match status" value="1"/>
</dbReference>
<keyword evidence="8" id="KW-1185">Reference proteome</keyword>
<name>A0A2S7KQX8_9FLAO</name>
<dbReference type="GO" id="GO:0003677">
    <property type="term" value="F:DNA binding"/>
    <property type="evidence" value="ECO:0007669"/>
    <property type="project" value="UniProtKB-KW"/>
</dbReference>
<evidence type="ECO:0000256" key="5">
    <source>
        <dbReference type="SAM" id="SignalP"/>
    </source>
</evidence>
<evidence type="ECO:0000256" key="4">
    <source>
        <dbReference type="SAM" id="Phobius"/>
    </source>
</evidence>
<proteinExistence type="predicted"/>
<protein>
    <recommendedName>
        <fullName evidence="6">HTH luxR-type domain-containing protein</fullName>
    </recommendedName>
</protein>
<keyword evidence="1" id="KW-0805">Transcription regulation</keyword>
<evidence type="ECO:0000256" key="2">
    <source>
        <dbReference type="ARBA" id="ARBA00023125"/>
    </source>
</evidence>
<organism evidence="7 8">
    <name type="scientific">Aureitalea marina</name>
    <dbReference type="NCBI Taxonomy" id="930804"/>
    <lineage>
        <taxon>Bacteria</taxon>
        <taxon>Pseudomonadati</taxon>
        <taxon>Bacteroidota</taxon>
        <taxon>Flavobacteriia</taxon>
        <taxon>Flavobacteriales</taxon>
        <taxon>Flavobacteriaceae</taxon>
        <taxon>Aureitalea</taxon>
    </lineage>
</organism>
<dbReference type="Gene3D" id="1.10.10.10">
    <property type="entry name" value="Winged helix-like DNA-binding domain superfamily/Winged helix DNA-binding domain"/>
    <property type="match status" value="1"/>
</dbReference>
<comment type="caution">
    <text evidence="7">The sequence shown here is derived from an EMBL/GenBank/DDBJ whole genome shotgun (WGS) entry which is preliminary data.</text>
</comment>
<keyword evidence="2" id="KW-0238">DNA-binding</keyword>
<dbReference type="EMBL" id="MQUB01000001">
    <property type="protein sequence ID" value="PQB05007.1"/>
    <property type="molecule type" value="Genomic_DNA"/>
</dbReference>
<dbReference type="PROSITE" id="PS00622">
    <property type="entry name" value="HTH_LUXR_1"/>
    <property type="match status" value="1"/>
</dbReference>
<evidence type="ECO:0000313" key="7">
    <source>
        <dbReference type="EMBL" id="PQB05007.1"/>
    </source>
</evidence>
<evidence type="ECO:0000256" key="1">
    <source>
        <dbReference type="ARBA" id="ARBA00023015"/>
    </source>
</evidence>
<dbReference type="SMART" id="SM00421">
    <property type="entry name" value="HTH_LUXR"/>
    <property type="match status" value="1"/>
</dbReference>
<feature type="domain" description="HTH luxR-type" evidence="6">
    <location>
        <begin position="285"/>
        <end position="349"/>
    </location>
</feature>
<dbReference type="InterPro" id="IPR016032">
    <property type="entry name" value="Sig_transdc_resp-reg_C-effctor"/>
</dbReference>
<dbReference type="InterPro" id="IPR000792">
    <property type="entry name" value="Tscrpt_reg_LuxR_C"/>
</dbReference>
<dbReference type="GO" id="GO:0006355">
    <property type="term" value="P:regulation of DNA-templated transcription"/>
    <property type="evidence" value="ECO:0007669"/>
    <property type="project" value="InterPro"/>
</dbReference>
<gene>
    <name evidence="7" type="ORF">BST85_08965</name>
</gene>
<accession>A0A2S7KQX8</accession>
<feature type="signal peptide" evidence="5">
    <location>
        <begin position="1"/>
        <end position="21"/>
    </location>
</feature>
<dbReference type="Pfam" id="PF00196">
    <property type="entry name" value="GerE"/>
    <property type="match status" value="1"/>
</dbReference>
<dbReference type="InterPro" id="IPR036388">
    <property type="entry name" value="WH-like_DNA-bd_sf"/>
</dbReference>
<dbReference type="CDD" id="cd06170">
    <property type="entry name" value="LuxR_C_like"/>
    <property type="match status" value="1"/>
</dbReference>
<dbReference type="PROSITE" id="PS50043">
    <property type="entry name" value="HTH_LUXR_2"/>
    <property type="match status" value="1"/>
</dbReference>
<dbReference type="RefSeq" id="WP_104812938.1">
    <property type="nucleotide sequence ID" value="NZ_MQUB01000001.1"/>
</dbReference>
<keyword evidence="5" id="KW-0732">Signal</keyword>
<evidence type="ECO:0000259" key="6">
    <source>
        <dbReference type="PROSITE" id="PS50043"/>
    </source>
</evidence>
<keyword evidence="4" id="KW-0812">Transmembrane</keyword>
<evidence type="ECO:0000313" key="8">
    <source>
        <dbReference type="Proteomes" id="UP000239800"/>
    </source>
</evidence>
<dbReference type="PANTHER" id="PTHR44688:SF16">
    <property type="entry name" value="DNA-BINDING TRANSCRIPTIONAL ACTIVATOR DEVR_DOSR"/>
    <property type="match status" value="1"/>
</dbReference>